<dbReference type="EMBL" id="CP121252">
    <property type="protein sequence ID" value="WFP16396.1"/>
    <property type="molecule type" value="Genomic_DNA"/>
</dbReference>
<sequence>MAAEKIDDGALPGLPSEVTVWDDRSTAELLEMVSSGLQVLTDRLVDPAARGAFAVFREVQPVATAQDWGTGWSKGPKDDVAGAEEDEADPFAEKTTSTRIPAYHCEEPAASLPEAVRSVESMARRIDALQTRLTGLAADAFDHEGDRPELLGVPAGRVMYKNHAAYLRHLTHAGGKDIAQRLATSRRLHRAAGSGALVLVGAEDAATAGRGEESVVVDDVSNPRDFKLTTAARAFHGGEVTEKSLRSMITAMTAAADTAEKVSYDRARANSLLTQGEELLTRSARDLDDDHFFQAAARWRQLAENLLNPDGELPEDEEKLQKCRIRYRGRDGNGNHDWEMKIDDASQELLETICQAANNPAGRTLEGETPFVNDGTETPEIPRGKTAAAQDPDGDPVGAMDRRTWGQRALNAVLSVLHTGLRSPSNKLPDHGTTRPVVMVTLDYATMMRQAHAANLLPADFDLSAVEPYNKPEFYLSEGQYTGPIRPVRLRELLVEADLMPVVLGGAGQVLDIGTKKRFFDGHLRAAVAARDGGCAAPGCTAPISWCQTHHHQPAREGGPTAVNNGVLLCRHDHALADRGDWQIEFIDDVPYFRAPMYHDPWQTPRRNTYWRSGAATT</sequence>
<evidence type="ECO:0000259" key="2">
    <source>
        <dbReference type="SMART" id="SM00507"/>
    </source>
</evidence>
<keyword evidence="3" id="KW-0378">Hydrolase</keyword>
<accession>A0ABY8H5V9</accession>
<name>A0ABY8H5V9_9MICC</name>
<feature type="compositionally biased region" description="Acidic residues" evidence="1">
    <location>
        <begin position="81"/>
        <end position="90"/>
    </location>
</feature>
<keyword evidence="4" id="KW-1185">Reference proteome</keyword>
<evidence type="ECO:0000313" key="3">
    <source>
        <dbReference type="EMBL" id="WFP16396.1"/>
    </source>
</evidence>
<evidence type="ECO:0000313" key="4">
    <source>
        <dbReference type="Proteomes" id="UP001219037"/>
    </source>
</evidence>
<dbReference type="RefSeq" id="WP_278157538.1">
    <property type="nucleotide sequence ID" value="NZ_CP121252.1"/>
</dbReference>
<dbReference type="CDD" id="cd00085">
    <property type="entry name" value="HNHc"/>
    <property type="match status" value="1"/>
</dbReference>
<feature type="region of interest" description="Disordered" evidence="1">
    <location>
        <begin position="360"/>
        <end position="397"/>
    </location>
</feature>
<gene>
    <name evidence="3" type="ORF">P8192_13600</name>
</gene>
<feature type="domain" description="HNH nuclease" evidence="2">
    <location>
        <begin position="523"/>
        <end position="575"/>
    </location>
</feature>
<feature type="region of interest" description="Disordered" evidence="1">
    <location>
        <begin position="67"/>
        <end position="94"/>
    </location>
</feature>
<proteinExistence type="predicted"/>
<dbReference type="InterPro" id="IPR003615">
    <property type="entry name" value="HNH_nuc"/>
</dbReference>
<keyword evidence="3" id="KW-0540">Nuclease</keyword>
<organism evidence="3 4">
    <name type="scientific">Citricoccus muralis</name>
    <dbReference type="NCBI Taxonomy" id="169134"/>
    <lineage>
        <taxon>Bacteria</taxon>
        <taxon>Bacillati</taxon>
        <taxon>Actinomycetota</taxon>
        <taxon>Actinomycetes</taxon>
        <taxon>Micrococcales</taxon>
        <taxon>Micrococcaceae</taxon>
        <taxon>Citricoccus</taxon>
    </lineage>
</organism>
<evidence type="ECO:0000256" key="1">
    <source>
        <dbReference type="SAM" id="MobiDB-lite"/>
    </source>
</evidence>
<reference evidence="3 4" key="1">
    <citation type="submission" date="2023-04" db="EMBL/GenBank/DDBJ databases">
        <title>Funneling lignin-derived compounds into biodiesel using alkali-halophilic Citricoccus sp. P2.</title>
        <authorList>
            <person name="Luo C.-B."/>
        </authorList>
    </citation>
    <scope>NUCLEOTIDE SEQUENCE [LARGE SCALE GENOMIC DNA]</scope>
    <source>
        <strain evidence="3 4">P2</strain>
    </source>
</reference>
<protein>
    <submittedName>
        <fullName evidence="3">HNH endonuclease signature motif containing protein</fullName>
    </submittedName>
</protein>
<dbReference type="SMART" id="SM00507">
    <property type="entry name" value="HNHc"/>
    <property type="match status" value="1"/>
</dbReference>
<dbReference type="GO" id="GO:0004519">
    <property type="term" value="F:endonuclease activity"/>
    <property type="evidence" value="ECO:0007669"/>
    <property type="project" value="UniProtKB-KW"/>
</dbReference>
<keyword evidence="3" id="KW-0255">Endonuclease</keyword>
<dbReference type="Proteomes" id="UP001219037">
    <property type="component" value="Chromosome"/>
</dbReference>